<dbReference type="OrthoDB" id="4161807at2759"/>
<dbReference type="PROSITE" id="PS00107">
    <property type="entry name" value="PROTEIN_KINASE_ATP"/>
    <property type="match status" value="1"/>
</dbReference>
<evidence type="ECO:0000259" key="2">
    <source>
        <dbReference type="PROSITE" id="PS50011"/>
    </source>
</evidence>
<keyword evidence="3" id="KW-0723">Serine/threonine-protein kinase</keyword>
<feature type="binding site" evidence="1">
    <location>
        <position position="286"/>
    </location>
    <ligand>
        <name>ATP</name>
        <dbReference type="ChEBI" id="CHEBI:30616"/>
    </ligand>
</feature>
<dbReference type="GeneID" id="25283753"/>
<dbReference type="VEuPathDB" id="FungiDB:A1O9_08843"/>
<dbReference type="PANTHER" id="PTHR24359:SF37">
    <property type="entry name" value="PROTEIN KINASE DOMAIN-CONTAINING PROTEIN"/>
    <property type="match status" value="1"/>
</dbReference>
<dbReference type="PROSITE" id="PS50011">
    <property type="entry name" value="PROTEIN_KINASE_DOM"/>
    <property type="match status" value="1"/>
</dbReference>
<keyword evidence="4" id="KW-1185">Reference proteome</keyword>
<gene>
    <name evidence="3" type="ORF">A1O9_08843</name>
</gene>
<feature type="non-terminal residue" evidence="3">
    <location>
        <position position="532"/>
    </location>
</feature>
<evidence type="ECO:0000313" key="4">
    <source>
        <dbReference type="Proteomes" id="UP000027920"/>
    </source>
</evidence>
<feature type="domain" description="Protein kinase" evidence="2">
    <location>
        <begin position="249"/>
        <end position="532"/>
    </location>
</feature>
<dbReference type="RefSeq" id="XP_013257779.1">
    <property type="nucleotide sequence ID" value="XM_013402325.1"/>
</dbReference>
<proteinExistence type="predicted"/>
<dbReference type="HOGENOM" id="CLU_011173_0_0_1"/>
<dbReference type="InterPro" id="IPR000719">
    <property type="entry name" value="Prot_kinase_dom"/>
</dbReference>
<keyword evidence="1" id="KW-0547">Nucleotide-binding</keyword>
<dbReference type="EMBL" id="AMGV01000008">
    <property type="protein sequence ID" value="KEF55189.1"/>
    <property type="molecule type" value="Genomic_DNA"/>
</dbReference>
<dbReference type="Proteomes" id="UP000027920">
    <property type="component" value="Unassembled WGS sequence"/>
</dbReference>
<keyword evidence="3" id="KW-0418">Kinase</keyword>
<accession>A0A072P4Z8</accession>
<dbReference type="SUPFAM" id="SSF56112">
    <property type="entry name" value="Protein kinase-like (PK-like)"/>
    <property type="match status" value="1"/>
</dbReference>
<reference evidence="3 4" key="1">
    <citation type="submission" date="2013-03" db="EMBL/GenBank/DDBJ databases">
        <title>The Genome Sequence of Exophiala aquamarina CBS 119918.</title>
        <authorList>
            <consortium name="The Broad Institute Genomics Platform"/>
            <person name="Cuomo C."/>
            <person name="de Hoog S."/>
            <person name="Gorbushina A."/>
            <person name="Walker B."/>
            <person name="Young S.K."/>
            <person name="Zeng Q."/>
            <person name="Gargeya S."/>
            <person name="Fitzgerald M."/>
            <person name="Haas B."/>
            <person name="Abouelleil A."/>
            <person name="Allen A.W."/>
            <person name="Alvarado L."/>
            <person name="Arachchi H.M."/>
            <person name="Berlin A.M."/>
            <person name="Chapman S.B."/>
            <person name="Gainer-Dewar J."/>
            <person name="Goldberg J."/>
            <person name="Griggs A."/>
            <person name="Gujja S."/>
            <person name="Hansen M."/>
            <person name="Howarth C."/>
            <person name="Imamovic A."/>
            <person name="Ireland A."/>
            <person name="Larimer J."/>
            <person name="McCowan C."/>
            <person name="Murphy C."/>
            <person name="Pearson M."/>
            <person name="Poon T.W."/>
            <person name="Priest M."/>
            <person name="Roberts A."/>
            <person name="Saif S."/>
            <person name="Shea T."/>
            <person name="Sisk P."/>
            <person name="Sykes S."/>
            <person name="Wortman J."/>
            <person name="Nusbaum C."/>
            <person name="Birren B."/>
        </authorList>
    </citation>
    <scope>NUCLEOTIDE SEQUENCE [LARGE SCALE GENOMIC DNA]</scope>
    <source>
        <strain evidence="3 4">CBS 119918</strain>
    </source>
</reference>
<evidence type="ECO:0000256" key="1">
    <source>
        <dbReference type="PROSITE-ProRule" id="PRU10141"/>
    </source>
</evidence>
<sequence length="532" mass="60468">WTAQASYDQLSPAQIINHHVQACPELDGHEIYIRHGSCQVKGPSDLNSEGEFSKVDDIEDLSQYAIRDICGFISKNLFSLPSLEVHWDFSSARLRPLPSENYAEAIRLGLEKKVCTNFKEQQYIPACDLEVFLDVSVARNLLDQDASVNMSHFETARFLRKVQTFPARKLLVLCVFSRFNLDELKHLIDHGFNDETRPQPSTTCGDKECTAKYAQLRNNIHTFFPRNIKKGQKRHMLTTQEVVPLQHPPCEERELGQGAYGVVTQVIIDRSHYSFPGDPDCRFALKTFASNDLATAAFLSEVSMLDVLTPHGHDHIAGHITAWSQADQHFILYPKAAHNLRSYMTDVEPPALRQPVMMWFFKQLGGLADAIDHVHRIKDGSEDGAVIEGCHHDIKPENILVFERVPNKDPTFKIADFGAGHFYAGPNDDKRSKQYSKTGGTETYFAPDWERHGNVSKSFDMWALGCVFLELHLWLFRFHWDDGAGFSTKRAEFSGADPRNSEDRFWVKTKAGYVLKPAVERVLEELEAKCNK</sequence>
<comment type="caution">
    <text evidence="3">The sequence shown here is derived from an EMBL/GenBank/DDBJ whole genome shotgun (WGS) entry which is preliminary data.</text>
</comment>
<dbReference type="Pfam" id="PF00069">
    <property type="entry name" value="Pkinase"/>
    <property type="match status" value="1"/>
</dbReference>
<evidence type="ECO:0000313" key="3">
    <source>
        <dbReference type="EMBL" id="KEF55189.1"/>
    </source>
</evidence>
<dbReference type="SMART" id="SM00220">
    <property type="entry name" value="S_TKc"/>
    <property type="match status" value="1"/>
</dbReference>
<keyword evidence="3" id="KW-0808">Transferase</keyword>
<keyword evidence="1" id="KW-0067">ATP-binding</keyword>
<dbReference type="InterPro" id="IPR011009">
    <property type="entry name" value="Kinase-like_dom_sf"/>
</dbReference>
<protein>
    <submittedName>
        <fullName evidence="3">Serine/threonine protein kinase</fullName>
    </submittedName>
</protein>
<organism evidence="3 4">
    <name type="scientific">Exophiala aquamarina CBS 119918</name>
    <dbReference type="NCBI Taxonomy" id="1182545"/>
    <lineage>
        <taxon>Eukaryota</taxon>
        <taxon>Fungi</taxon>
        <taxon>Dikarya</taxon>
        <taxon>Ascomycota</taxon>
        <taxon>Pezizomycotina</taxon>
        <taxon>Eurotiomycetes</taxon>
        <taxon>Chaetothyriomycetidae</taxon>
        <taxon>Chaetothyriales</taxon>
        <taxon>Herpotrichiellaceae</taxon>
        <taxon>Exophiala</taxon>
    </lineage>
</organism>
<dbReference type="GO" id="GO:0005524">
    <property type="term" value="F:ATP binding"/>
    <property type="evidence" value="ECO:0007669"/>
    <property type="project" value="UniProtKB-UniRule"/>
</dbReference>
<dbReference type="Gene3D" id="1.10.510.10">
    <property type="entry name" value="Transferase(Phosphotransferase) domain 1"/>
    <property type="match status" value="1"/>
</dbReference>
<feature type="non-terminal residue" evidence="3">
    <location>
        <position position="1"/>
    </location>
</feature>
<dbReference type="STRING" id="1182545.A0A072P4Z8"/>
<dbReference type="CDD" id="cd00180">
    <property type="entry name" value="PKc"/>
    <property type="match status" value="1"/>
</dbReference>
<dbReference type="AlphaFoldDB" id="A0A072P4Z8"/>
<name>A0A072P4Z8_9EURO</name>
<dbReference type="GO" id="GO:0004674">
    <property type="term" value="F:protein serine/threonine kinase activity"/>
    <property type="evidence" value="ECO:0007669"/>
    <property type="project" value="UniProtKB-KW"/>
</dbReference>
<dbReference type="PANTHER" id="PTHR24359">
    <property type="entry name" value="SERINE/THREONINE-PROTEIN KINASE SBK1"/>
    <property type="match status" value="1"/>
</dbReference>
<dbReference type="InterPro" id="IPR017441">
    <property type="entry name" value="Protein_kinase_ATP_BS"/>
</dbReference>